<keyword evidence="3" id="KW-0690">Ribosome biogenesis</keyword>
<sequence>MQACTTPVQRRHEGKLIVDLAAVVCGIRPSLMLDYIPAHDARWAARLCQTLNECMLGAPRAMVAVVLGDCFFFLRPDLISFGGAAGQPIFLALAEKAGDLASPSVARIDPSSAQGLALASDAAALRKVIVEDTDSLVVHADAVCRHAQLPTSAGLLLGYPIVYAVRTAEEGQALARALSSQSLVLCSATARLAAGKQETVSAFTVPLLRLEKCWFCSSTIYPGHGVTFVRNDATVFKFCRSKCHKNFKLKRNPRKVKWTKAYRKLAGKDLSEDATFEMERKRNRPEKYDRELVHKAARLHATRKAAVRDIEKAADVKQLEQEIHLIRAPGALLKDKEGEEVLREKAEELAADEMQE</sequence>
<evidence type="ECO:0000259" key="5">
    <source>
        <dbReference type="SMART" id="SM00746"/>
    </source>
</evidence>
<dbReference type="InterPro" id="IPR038630">
    <property type="entry name" value="L24e/L24_sf"/>
</dbReference>
<dbReference type="GO" id="GO:0042273">
    <property type="term" value="P:ribosomal large subunit biogenesis"/>
    <property type="evidence" value="ECO:0007669"/>
    <property type="project" value="TreeGrafter"/>
</dbReference>
<feature type="domain" description="TRASH" evidence="5">
    <location>
        <begin position="213"/>
        <end position="251"/>
    </location>
</feature>
<dbReference type="GO" id="GO:0003735">
    <property type="term" value="F:structural constituent of ribosome"/>
    <property type="evidence" value="ECO:0007669"/>
    <property type="project" value="InterPro"/>
</dbReference>
<gene>
    <name evidence="6" type="ORF">QBZ16_004940</name>
</gene>
<dbReference type="EMBL" id="JASFZW010000007">
    <property type="protein sequence ID" value="KAK2077306.1"/>
    <property type="molecule type" value="Genomic_DNA"/>
</dbReference>
<keyword evidence="7" id="KW-1185">Reference proteome</keyword>
<dbReference type="SUPFAM" id="SSF57716">
    <property type="entry name" value="Glucocorticoid receptor-like (DNA-binding domain)"/>
    <property type="match status" value="1"/>
</dbReference>
<proteinExistence type="inferred from homology"/>
<dbReference type="InterPro" id="IPR023442">
    <property type="entry name" value="Ribosomal_eL24_CS"/>
</dbReference>
<evidence type="ECO:0000256" key="1">
    <source>
        <dbReference type="ARBA" id="ARBA00004123"/>
    </source>
</evidence>
<dbReference type="Pfam" id="PF14953">
    <property type="entry name" value="DUF4504"/>
    <property type="match status" value="1"/>
</dbReference>
<name>A0AAD9IGN9_PROWI</name>
<evidence type="ECO:0000313" key="7">
    <source>
        <dbReference type="Proteomes" id="UP001255856"/>
    </source>
</evidence>
<dbReference type="PANTHER" id="PTHR10792:SF8">
    <property type="entry name" value="RIBOSOME BIOGENESIS PROTEIN RLP24-RELATED"/>
    <property type="match status" value="1"/>
</dbReference>
<accession>A0AAD9IGN9</accession>
<dbReference type="FunFam" id="2.30.170.20:FF:000001">
    <property type="entry name" value="probable ribosome biogenesis protein RLP24"/>
    <property type="match status" value="1"/>
</dbReference>
<dbReference type="InterPro" id="IPR056366">
    <property type="entry name" value="Ribosomal_eL24"/>
</dbReference>
<dbReference type="Proteomes" id="UP001255856">
    <property type="component" value="Unassembled WGS sequence"/>
</dbReference>
<dbReference type="Pfam" id="PF01246">
    <property type="entry name" value="Ribosomal_L24e"/>
    <property type="match status" value="1"/>
</dbReference>
<dbReference type="CDD" id="cd00472">
    <property type="entry name" value="Ribosomal_L24e_L24"/>
    <property type="match status" value="1"/>
</dbReference>
<comment type="caution">
    <text evidence="6">The sequence shown here is derived from an EMBL/GenBank/DDBJ whole genome shotgun (WGS) entry which is preliminary data.</text>
</comment>
<evidence type="ECO:0000256" key="2">
    <source>
        <dbReference type="ARBA" id="ARBA00005647"/>
    </source>
</evidence>
<dbReference type="InterPro" id="IPR000988">
    <property type="entry name" value="Ribosomal_eL24-rel_N"/>
</dbReference>
<dbReference type="InterPro" id="IPR027850">
    <property type="entry name" value="DUF4504"/>
</dbReference>
<dbReference type="Gene3D" id="2.30.170.20">
    <property type="entry name" value="Ribosomal protein L24e"/>
    <property type="match status" value="1"/>
</dbReference>
<evidence type="ECO:0000313" key="6">
    <source>
        <dbReference type="EMBL" id="KAK2077306.1"/>
    </source>
</evidence>
<comment type="subcellular location">
    <subcellularLocation>
        <location evidence="1">Nucleus</location>
    </subcellularLocation>
</comment>
<dbReference type="InterPro" id="IPR011017">
    <property type="entry name" value="TRASH_dom"/>
</dbReference>
<comment type="similarity">
    <text evidence="2">Belongs to the eukaryotic ribosomal protein eL24 family.</text>
</comment>
<dbReference type="PANTHER" id="PTHR10792">
    <property type="entry name" value="60S RIBOSOMAL PROTEIN L24"/>
    <property type="match status" value="1"/>
</dbReference>
<reference evidence="6" key="1">
    <citation type="submission" date="2021-01" db="EMBL/GenBank/DDBJ databases">
        <authorList>
            <person name="Eckstrom K.M.E."/>
        </authorList>
    </citation>
    <scope>NUCLEOTIDE SEQUENCE</scope>
    <source>
        <strain evidence="6">UVCC 0001</strain>
    </source>
</reference>
<keyword evidence="4" id="KW-0539">Nucleus</keyword>
<organism evidence="6 7">
    <name type="scientific">Prototheca wickerhamii</name>
    <dbReference type="NCBI Taxonomy" id="3111"/>
    <lineage>
        <taxon>Eukaryota</taxon>
        <taxon>Viridiplantae</taxon>
        <taxon>Chlorophyta</taxon>
        <taxon>core chlorophytes</taxon>
        <taxon>Trebouxiophyceae</taxon>
        <taxon>Chlorellales</taxon>
        <taxon>Chlorellaceae</taxon>
        <taxon>Prototheca</taxon>
    </lineage>
</organism>
<dbReference type="GO" id="GO:0005730">
    <property type="term" value="C:nucleolus"/>
    <property type="evidence" value="ECO:0007669"/>
    <property type="project" value="TreeGrafter"/>
</dbReference>
<evidence type="ECO:0000256" key="4">
    <source>
        <dbReference type="ARBA" id="ARBA00023242"/>
    </source>
</evidence>
<dbReference type="PROSITE" id="PS01073">
    <property type="entry name" value="RIBOSOMAL_L24E"/>
    <property type="match status" value="1"/>
</dbReference>
<dbReference type="SMART" id="SM00746">
    <property type="entry name" value="TRASH"/>
    <property type="match status" value="1"/>
</dbReference>
<evidence type="ECO:0000256" key="3">
    <source>
        <dbReference type="ARBA" id="ARBA00022517"/>
    </source>
</evidence>
<dbReference type="AlphaFoldDB" id="A0AAD9IGN9"/>
<protein>
    <recommendedName>
        <fullName evidence="5">TRASH domain-containing protein</fullName>
    </recommendedName>
</protein>